<organism evidence="1">
    <name type="scientific">Anguilla anguilla</name>
    <name type="common">European freshwater eel</name>
    <name type="synonym">Muraena anguilla</name>
    <dbReference type="NCBI Taxonomy" id="7936"/>
    <lineage>
        <taxon>Eukaryota</taxon>
        <taxon>Metazoa</taxon>
        <taxon>Chordata</taxon>
        <taxon>Craniata</taxon>
        <taxon>Vertebrata</taxon>
        <taxon>Euteleostomi</taxon>
        <taxon>Actinopterygii</taxon>
        <taxon>Neopterygii</taxon>
        <taxon>Teleostei</taxon>
        <taxon>Anguilliformes</taxon>
        <taxon>Anguillidae</taxon>
        <taxon>Anguilla</taxon>
    </lineage>
</organism>
<dbReference type="AlphaFoldDB" id="A0A0E9QHQ4"/>
<evidence type="ECO:0000313" key="1">
    <source>
        <dbReference type="EMBL" id="JAH15628.1"/>
    </source>
</evidence>
<dbReference type="EMBL" id="GBXM01092949">
    <property type="protein sequence ID" value="JAH15628.1"/>
    <property type="molecule type" value="Transcribed_RNA"/>
</dbReference>
<sequence length="42" mass="4732">MVARNALPFTVINSKTISQYHIAQYTVKHCAFTKIAYSVDLS</sequence>
<reference evidence="1" key="2">
    <citation type="journal article" date="2015" name="Fish Shellfish Immunol.">
        <title>Early steps in the European eel (Anguilla anguilla)-Vibrio vulnificus interaction in the gills: Role of the RtxA13 toxin.</title>
        <authorList>
            <person name="Callol A."/>
            <person name="Pajuelo D."/>
            <person name="Ebbesson L."/>
            <person name="Teles M."/>
            <person name="MacKenzie S."/>
            <person name="Amaro C."/>
        </authorList>
    </citation>
    <scope>NUCLEOTIDE SEQUENCE</scope>
</reference>
<accession>A0A0E9QHQ4</accession>
<name>A0A0E9QHQ4_ANGAN</name>
<proteinExistence type="predicted"/>
<protein>
    <submittedName>
        <fullName evidence="1">Uncharacterized protein</fullName>
    </submittedName>
</protein>
<reference evidence="1" key="1">
    <citation type="submission" date="2014-11" db="EMBL/GenBank/DDBJ databases">
        <authorList>
            <person name="Amaro Gonzalez C."/>
        </authorList>
    </citation>
    <scope>NUCLEOTIDE SEQUENCE</scope>
</reference>